<dbReference type="InterPro" id="IPR043545">
    <property type="entry name" value="GRIP1/2"/>
</dbReference>
<dbReference type="GO" id="GO:0098887">
    <property type="term" value="P:neurotransmitter receptor transport, endosome to postsynaptic membrane"/>
    <property type="evidence" value="ECO:0007669"/>
    <property type="project" value="TreeGrafter"/>
</dbReference>
<evidence type="ECO:0000256" key="2">
    <source>
        <dbReference type="ARBA" id="ARBA00022490"/>
    </source>
</evidence>
<feature type="compositionally biased region" description="Polar residues" evidence="4">
    <location>
        <begin position="969"/>
        <end position="993"/>
    </location>
</feature>
<organism evidence="6">
    <name type="scientific">Schistocephalus solidus</name>
    <name type="common">Tapeworm</name>
    <dbReference type="NCBI Taxonomy" id="70667"/>
    <lineage>
        <taxon>Eukaryota</taxon>
        <taxon>Metazoa</taxon>
        <taxon>Spiralia</taxon>
        <taxon>Lophotrochozoa</taxon>
        <taxon>Platyhelminthes</taxon>
        <taxon>Cestoda</taxon>
        <taxon>Eucestoda</taxon>
        <taxon>Diphyllobothriidea</taxon>
        <taxon>Diphyllobothriidae</taxon>
        <taxon>Schistocephalus</taxon>
    </lineage>
</organism>
<feature type="compositionally biased region" description="Low complexity" evidence="4">
    <location>
        <begin position="925"/>
        <end position="937"/>
    </location>
</feature>
<keyword evidence="2" id="KW-0963">Cytoplasm</keyword>
<reference evidence="6" key="1">
    <citation type="submission" date="2016-01" db="EMBL/GenBank/DDBJ databases">
        <title>Reference transcriptome for the parasite Schistocephalus solidus: insights into the molecular evolution of parasitism.</title>
        <authorList>
            <person name="Hebert F.O."/>
            <person name="Grambauer S."/>
            <person name="Barber I."/>
            <person name="Landry C.R."/>
            <person name="Aubin-Horth N."/>
        </authorList>
    </citation>
    <scope>NUCLEOTIDE SEQUENCE</scope>
</reference>
<evidence type="ECO:0000259" key="5">
    <source>
        <dbReference type="PROSITE" id="PS50106"/>
    </source>
</evidence>
<dbReference type="InterPro" id="IPR036034">
    <property type="entry name" value="PDZ_sf"/>
</dbReference>
<gene>
    <name evidence="6" type="ORF">TR165753</name>
</gene>
<feature type="region of interest" description="Disordered" evidence="4">
    <location>
        <begin position="1"/>
        <end position="48"/>
    </location>
</feature>
<feature type="domain" description="PDZ" evidence="5">
    <location>
        <begin position="1022"/>
        <end position="1105"/>
    </location>
</feature>
<feature type="region of interest" description="Disordered" evidence="4">
    <location>
        <begin position="583"/>
        <end position="667"/>
    </location>
</feature>
<protein>
    <recommendedName>
        <fullName evidence="5">PDZ domain-containing protein</fullName>
    </recommendedName>
</protein>
<sequence>MYQGPSSYINPDQERHSNRQPSEKRHVSSKHFQEGFEGRNLKTRNMPPVTDSLSFPLKQGNDSTTGKALYENIDSRSMIKRERSFNIPSRHKVPSYNPTNELFEGGAGLCRTEEVEVVLEADRNRRTQFPYGFSLQALSPHTRNDEPLSTFPVITNVIPSGPAYQSGVIQPGDLLMSIQGDSPLGKSIDKLNARYSLCDDQRCPGRLAIVTQYTVADNVIPNCGVFDVRIIKRSASLGINLQASVKSRPGEPLLISKVIPGSVASRCGSISPGDILLAVNGVSLEACGINEAVQLLQNSDEIITLRIKKPGGQSASLPRPSMLEYNSHNHQFLDCSEDNDMSSEVRTRTSAGQFDALSASGSSENLFSETVGWSQGVGRLHHCQRNTAPRRTMAENVSCAATANSYSTAVGVNAPVGVASASEAALEQVQNQTCSHPGERRSKSSSRRRSRAAHPPTEESGSSELRMNVSETSSSDWFSEAFSSDKHMEILRVRLTRPFPSCPWGIIISGTDDVSDAPVVIDSLTPGKPGAISGLLRPGDQILAVNDVSATHGLTLSQVMARLQLPSEQVLFYIARPVGEAARQLNTSRTCSTRDDSTTQLLNVKQQSSSVTSAPDDSPHSYNDLGNRSHQRSKPSPKPRTSARARHQNSIKSHQRPSAPNDRFDDRGVEKEPLANYFDGDGQSSHFVQHMRHINAAPVTAAALSSGRSTEAFHQAPASDVKPQLRGDTDALSRVFDYEGVSQAKAVHRHRQRAHKNTNDSLPTEEFEECHLSDLDRDSTTFTLEGIQCPGCRQAMAHEVLLQQRLLSQQKESSGTQRLRTARQHTKLRGRSLEFEEDAERGVEMQGNLVEGAFFDPCQPSAVALHRQTRTPVRERRVPKYPKTNTLGVQHSRSDSRLNRQLYEGDEDVGGANERRNAGEEAETSTDSGSASPSLSPMMPPNDKVCSGRYTGVGFQPLLPAEPKRNTESTKCNLQSHRSTEALTMSRSSQTDLVINRGSMPSPPSRRSETRSASREREWRGWIRLVKPTPNDSFGIGLSEGLSSRGIYVSAIRPRSIADLSGLLHLYDRIIKVNDVSVRNKTCRDAVNLIRRSTHILDLFIHRRR</sequence>
<feature type="compositionally biased region" description="Basic residues" evidence="4">
    <location>
        <begin position="629"/>
        <end position="655"/>
    </location>
</feature>
<dbReference type="EMBL" id="GEEE01010640">
    <property type="protein sequence ID" value="JAP52585.1"/>
    <property type="molecule type" value="Transcribed_RNA"/>
</dbReference>
<feature type="domain" description="PDZ" evidence="5">
    <location>
        <begin position="116"/>
        <end position="184"/>
    </location>
</feature>
<feature type="compositionally biased region" description="Basic and acidic residues" evidence="4">
    <location>
        <begin position="12"/>
        <end position="40"/>
    </location>
</feature>
<comment type="subcellular location">
    <subcellularLocation>
        <location evidence="1">Cytoplasm</location>
    </subcellularLocation>
</comment>
<feature type="compositionally biased region" description="Polar residues" evidence="4">
    <location>
        <begin position="1"/>
        <end position="10"/>
    </location>
</feature>
<feature type="domain" description="PDZ" evidence="5">
    <location>
        <begin position="227"/>
        <end position="311"/>
    </location>
</feature>
<dbReference type="Pfam" id="PF00595">
    <property type="entry name" value="PDZ"/>
    <property type="match status" value="4"/>
</dbReference>
<dbReference type="Gene3D" id="2.30.42.10">
    <property type="match status" value="4"/>
</dbReference>
<dbReference type="GO" id="GO:0005737">
    <property type="term" value="C:cytoplasm"/>
    <property type="evidence" value="ECO:0007669"/>
    <property type="project" value="UniProtKB-SubCell"/>
</dbReference>
<feature type="region of interest" description="Disordered" evidence="4">
    <location>
        <begin position="430"/>
        <end position="469"/>
    </location>
</feature>
<evidence type="ECO:0000256" key="4">
    <source>
        <dbReference type="SAM" id="MobiDB-lite"/>
    </source>
</evidence>
<proteinExistence type="predicted"/>
<dbReference type="PANTHER" id="PTHR46227:SF2">
    <property type="entry name" value="FI03335P"/>
    <property type="match status" value="1"/>
</dbReference>
<evidence type="ECO:0000256" key="3">
    <source>
        <dbReference type="ARBA" id="ARBA00022737"/>
    </source>
</evidence>
<dbReference type="CDD" id="cd00136">
    <property type="entry name" value="PDZ_canonical"/>
    <property type="match status" value="1"/>
</dbReference>
<evidence type="ECO:0000313" key="6">
    <source>
        <dbReference type="EMBL" id="JAP52585.1"/>
    </source>
</evidence>
<evidence type="ECO:0000256" key="1">
    <source>
        <dbReference type="ARBA" id="ARBA00004496"/>
    </source>
</evidence>
<dbReference type="SMART" id="SM00228">
    <property type="entry name" value="PDZ"/>
    <property type="match status" value="4"/>
</dbReference>
<feature type="domain" description="PDZ" evidence="5">
    <location>
        <begin position="492"/>
        <end position="578"/>
    </location>
</feature>
<dbReference type="PROSITE" id="PS50106">
    <property type="entry name" value="PDZ"/>
    <property type="match status" value="4"/>
</dbReference>
<keyword evidence="3" id="KW-0677">Repeat</keyword>
<name>A0A0X3PKZ7_SCHSO</name>
<dbReference type="InterPro" id="IPR001478">
    <property type="entry name" value="PDZ"/>
</dbReference>
<feature type="compositionally biased region" description="Polar residues" evidence="4">
    <location>
        <begin position="600"/>
        <end position="628"/>
    </location>
</feature>
<dbReference type="SUPFAM" id="SSF50156">
    <property type="entry name" value="PDZ domain-like"/>
    <property type="match status" value="4"/>
</dbReference>
<feature type="region of interest" description="Disordered" evidence="4">
    <location>
        <begin position="863"/>
        <end position="1014"/>
    </location>
</feature>
<feature type="compositionally biased region" description="Polar residues" evidence="4">
    <location>
        <begin position="459"/>
        <end position="469"/>
    </location>
</feature>
<dbReference type="AlphaFoldDB" id="A0A0X3PKZ7"/>
<dbReference type="PANTHER" id="PTHR46227">
    <property type="entry name" value="GLUTAMATE RECEPTOR-INTERACTING PROTEIN GRIP"/>
    <property type="match status" value="1"/>
</dbReference>
<accession>A0A0X3PKZ7</accession>
<feature type="compositionally biased region" description="Basic residues" evidence="4">
    <location>
        <begin position="443"/>
        <end position="452"/>
    </location>
</feature>